<dbReference type="OrthoDB" id="30343at2759"/>
<proteinExistence type="predicted"/>
<sequence>MNYKRFFNVIYDDKGRRHWRANDPEPEQKKKEEPEKKKLLNIDYTKALEARQEDNAISKSIGTVKFDKNNKDAEKLLGYYCKMCDFTGRDNLAWLDHLNSESHNRNLGNHMKVEKVTVDAVANHLSNLNHKKNKKPPPKT</sequence>
<evidence type="ECO:0000259" key="6">
    <source>
        <dbReference type="SMART" id="SM00451"/>
    </source>
</evidence>
<keyword evidence="1" id="KW-0479">Metal-binding</keyword>
<feature type="region of interest" description="Disordered" evidence="5">
    <location>
        <begin position="17"/>
        <end position="38"/>
    </location>
</feature>
<dbReference type="PANTHER" id="PTHR45986:SF1">
    <property type="entry name" value="ZINC FINGER MATRIN-TYPE PROTEIN 2"/>
    <property type="match status" value="1"/>
</dbReference>
<keyword evidence="3" id="KW-0862">Zinc</keyword>
<dbReference type="InterPro" id="IPR056767">
    <property type="entry name" value="C2H2-Znf_KIN17"/>
</dbReference>
<dbReference type="Pfam" id="PF25095">
    <property type="entry name" value="C2H2-zf_KIN17"/>
    <property type="match status" value="1"/>
</dbReference>
<name>A0A1R2CG32_9CILI</name>
<dbReference type="GO" id="GO:0003676">
    <property type="term" value="F:nucleic acid binding"/>
    <property type="evidence" value="ECO:0007669"/>
    <property type="project" value="InterPro"/>
</dbReference>
<organism evidence="7 8">
    <name type="scientific">Stentor coeruleus</name>
    <dbReference type="NCBI Taxonomy" id="5963"/>
    <lineage>
        <taxon>Eukaryota</taxon>
        <taxon>Sar</taxon>
        <taxon>Alveolata</taxon>
        <taxon>Ciliophora</taxon>
        <taxon>Postciliodesmatophora</taxon>
        <taxon>Heterotrichea</taxon>
        <taxon>Heterotrichida</taxon>
        <taxon>Stentoridae</taxon>
        <taxon>Stentor</taxon>
    </lineage>
</organism>
<dbReference type="InterPro" id="IPR003604">
    <property type="entry name" value="Matrin/U1-like-C_Znf_C2H2"/>
</dbReference>
<dbReference type="GO" id="GO:0008270">
    <property type="term" value="F:zinc ion binding"/>
    <property type="evidence" value="ECO:0007669"/>
    <property type="project" value="UniProtKB-KW"/>
</dbReference>
<keyword evidence="2" id="KW-0863">Zinc-finger</keyword>
<dbReference type="GO" id="GO:0000398">
    <property type="term" value="P:mRNA splicing, via spliceosome"/>
    <property type="evidence" value="ECO:0007669"/>
    <property type="project" value="InterPro"/>
</dbReference>
<dbReference type="Proteomes" id="UP000187209">
    <property type="component" value="Unassembled WGS sequence"/>
</dbReference>
<evidence type="ECO:0000313" key="7">
    <source>
        <dbReference type="EMBL" id="OMJ87982.1"/>
    </source>
</evidence>
<dbReference type="InterPro" id="IPR036236">
    <property type="entry name" value="Znf_C2H2_sf"/>
</dbReference>
<dbReference type="PANTHER" id="PTHR45986">
    <property type="entry name" value="ZINC FINGER MATRIN-TYPE PROTEIN 2"/>
    <property type="match status" value="1"/>
</dbReference>
<evidence type="ECO:0000256" key="3">
    <source>
        <dbReference type="ARBA" id="ARBA00022833"/>
    </source>
</evidence>
<gene>
    <name evidence="7" type="ORF">SteCoe_10133</name>
</gene>
<comment type="caution">
    <text evidence="7">The sequence shown here is derived from an EMBL/GenBank/DDBJ whole genome shotgun (WGS) entry which is preliminary data.</text>
</comment>
<keyword evidence="8" id="KW-1185">Reference proteome</keyword>
<dbReference type="GO" id="GO:0046540">
    <property type="term" value="C:U4/U6 x U5 tri-snRNP complex"/>
    <property type="evidence" value="ECO:0007669"/>
    <property type="project" value="TreeGrafter"/>
</dbReference>
<keyword evidence="4" id="KW-0539">Nucleus</keyword>
<dbReference type="SMART" id="SM00451">
    <property type="entry name" value="ZnF_U1"/>
    <property type="match status" value="1"/>
</dbReference>
<dbReference type="EMBL" id="MPUH01000162">
    <property type="protein sequence ID" value="OMJ87982.1"/>
    <property type="molecule type" value="Genomic_DNA"/>
</dbReference>
<evidence type="ECO:0000256" key="1">
    <source>
        <dbReference type="ARBA" id="ARBA00022723"/>
    </source>
</evidence>
<dbReference type="AlphaFoldDB" id="A0A1R2CG32"/>
<reference evidence="7 8" key="1">
    <citation type="submission" date="2016-11" db="EMBL/GenBank/DDBJ databases">
        <title>The macronuclear genome of Stentor coeruleus: a giant cell with tiny introns.</title>
        <authorList>
            <person name="Slabodnick M."/>
            <person name="Ruby J.G."/>
            <person name="Reiff S.B."/>
            <person name="Swart E.C."/>
            <person name="Gosai S."/>
            <person name="Prabakaran S."/>
            <person name="Witkowska E."/>
            <person name="Larue G.E."/>
            <person name="Fisher S."/>
            <person name="Freeman R.M."/>
            <person name="Gunawardena J."/>
            <person name="Chu W."/>
            <person name="Stover N.A."/>
            <person name="Gregory B.D."/>
            <person name="Nowacki M."/>
            <person name="Derisi J."/>
            <person name="Roy S.W."/>
            <person name="Marshall W.F."/>
            <person name="Sood P."/>
        </authorList>
    </citation>
    <scope>NUCLEOTIDE SEQUENCE [LARGE SCALE GENOMIC DNA]</scope>
    <source>
        <strain evidence="7">WM001</strain>
    </source>
</reference>
<evidence type="ECO:0000256" key="4">
    <source>
        <dbReference type="ARBA" id="ARBA00023242"/>
    </source>
</evidence>
<dbReference type="InterPro" id="IPR040107">
    <property type="entry name" value="Snu23"/>
</dbReference>
<dbReference type="SUPFAM" id="SSF57667">
    <property type="entry name" value="beta-beta-alpha zinc fingers"/>
    <property type="match status" value="1"/>
</dbReference>
<evidence type="ECO:0000256" key="2">
    <source>
        <dbReference type="ARBA" id="ARBA00022771"/>
    </source>
</evidence>
<dbReference type="GO" id="GO:0005681">
    <property type="term" value="C:spliceosomal complex"/>
    <property type="evidence" value="ECO:0007669"/>
    <property type="project" value="InterPro"/>
</dbReference>
<feature type="domain" description="U1-type" evidence="6">
    <location>
        <begin position="76"/>
        <end position="110"/>
    </location>
</feature>
<evidence type="ECO:0000313" key="8">
    <source>
        <dbReference type="Proteomes" id="UP000187209"/>
    </source>
</evidence>
<accession>A0A1R2CG32</accession>
<evidence type="ECO:0000256" key="5">
    <source>
        <dbReference type="SAM" id="MobiDB-lite"/>
    </source>
</evidence>
<protein>
    <recommendedName>
        <fullName evidence="6">U1-type domain-containing protein</fullName>
    </recommendedName>
</protein>